<evidence type="ECO:0000313" key="4">
    <source>
        <dbReference type="Proteomes" id="UP000268033"/>
    </source>
</evidence>
<evidence type="ECO:0000259" key="2">
    <source>
        <dbReference type="Pfam" id="PF10135"/>
    </source>
</evidence>
<dbReference type="Pfam" id="PF10135">
    <property type="entry name" value="Rod-binding"/>
    <property type="match status" value="1"/>
</dbReference>
<reference evidence="3 4" key="1">
    <citation type="submission" date="2018-11" db="EMBL/GenBank/DDBJ databases">
        <title>Genomic Encyclopedia of Type Strains, Phase IV (KMG-IV): sequencing the most valuable type-strain genomes for metagenomic binning, comparative biology and taxonomic classification.</title>
        <authorList>
            <person name="Goeker M."/>
        </authorList>
    </citation>
    <scope>NUCLEOTIDE SEQUENCE [LARGE SCALE GENOMIC DNA]</scope>
    <source>
        <strain evidence="3 4">DSM 21945</strain>
    </source>
</reference>
<keyword evidence="3" id="KW-0282">Flagellum</keyword>
<comment type="caution">
    <text evidence="3">The sequence shown here is derived from an EMBL/GenBank/DDBJ whole genome shotgun (WGS) entry which is preliminary data.</text>
</comment>
<dbReference type="Proteomes" id="UP000268033">
    <property type="component" value="Unassembled WGS sequence"/>
</dbReference>
<dbReference type="RefSeq" id="WP_170164099.1">
    <property type="nucleotide sequence ID" value="NZ_JBLXEP010000002.1"/>
</dbReference>
<keyword evidence="3" id="KW-0969">Cilium</keyword>
<dbReference type="InterPro" id="IPR019301">
    <property type="entry name" value="Flagellar_prot_FlgJ_N"/>
</dbReference>
<evidence type="ECO:0000256" key="1">
    <source>
        <dbReference type="ARBA" id="ARBA00022795"/>
    </source>
</evidence>
<dbReference type="GO" id="GO:0044781">
    <property type="term" value="P:bacterial-type flagellum organization"/>
    <property type="evidence" value="ECO:0007669"/>
    <property type="project" value="UniProtKB-KW"/>
</dbReference>
<feature type="domain" description="Flagellar protein FlgJ N-terminal" evidence="2">
    <location>
        <begin position="44"/>
        <end position="95"/>
    </location>
</feature>
<protein>
    <submittedName>
        <fullName evidence="3">Flagellar protein FlgJ</fullName>
    </submittedName>
</protein>
<keyword evidence="1" id="KW-1005">Bacterial flagellum biogenesis</keyword>
<name>A0A3N1PCR3_9GAMM</name>
<proteinExistence type="predicted"/>
<gene>
    <name evidence="3" type="ORF">EDC28_105190</name>
</gene>
<dbReference type="AlphaFoldDB" id="A0A3N1PCR3"/>
<evidence type="ECO:0000313" key="3">
    <source>
        <dbReference type="EMBL" id="ROQ25879.1"/>
    </source>
</evidence>
<organism evidence="3 4">
    <name type="scientific">Gallaecimonas pentaromativorans</name>
    <dbReference type="NCBI Taxonomy" id="584787"/>
    <lineage>
        <taxon>Bacteria</taxon>
        <taxon>Pseudomonadati</taxon>
        <taxon>Pseudomonadota</taxon>
        <taxon>Gammaproteobacteria</taxon>
        <taxon>Enterobacterales</taxon>
        <taxon>Gallaecimonadaceae</taxon>
        <taxon>Gallaecimonas</taxon>
    </lineage>
</organism>
<dbReference type="STRING" id="584787.GCA_001247655_02938"/>
<accession>A0A3N1PCR3</accession>
<dbReference type="EMBL" id="RJUL01000005">
    <property type="protein sequence ID" value="ROQ25879.1"/>
    <property type="molecule type" value="Genomic_DNA"/>
</dbReference>
<sequence length="139" mass="15035">MNSINATDSHFYQDTTSLRNLKGKEGLEAASGEFEAMFLQMVLKEMRQANQALADEDSLFNSRQQQFYQSMADSQMALDMSHKAHIGIADAMTRQLGGKVTDNASEVTAALKNSEASVASGSISTAALRQPLIRTGDGN</sequence>
<keyword evidence="4" id="KW-1185">Reference proteome</keyword>
<keyword evidence="3" id="KW-0966">Cell projection</keyword>